<name>A0A918NE10_9GAMM</name>
<dbReference type="SUPFAM" id="SSF52425">
    <property type="entry name" value="Cryptochrome/photolyase, N-terminal domain"/>
    <property type="match status" value="1"/>
</dbReference>
<evidence type="ECO:0000256" key="8">
    <source>
        <dbReference type="ARBA" id="ARBA00031671"/>
    </source>
</evidence>
<dbReference type="InterPro" id="IPR018394">
    <property type="entry name" value="DNA_photolyase_1_CS_C"/>
</dbReference>
<dbReference type="Pfam" id="PF00875">
    <property type="entry name" value="DNA_photolyase"/>
    <property type="match status" value="1"/>
</dbReference>
<evidence type="ECO:0000256" key="6">
    <source>
        <dbReference type="ARBA" id="ARBA00022827"/>
    </source>
</evidence>
<evidence type="ECO:0000256" key="5">
    <source>
        <dbReference type="ARBA" id="ARBA00022630"/>
    </source>
</evidence>
<keyword evidence="17" id="KW-1185">Reference proteome</keyword>
<dbReference type="GO" id="GO:0009416">
    <property type="term" value="P:response to light stimulus"/>
    <property type="evidence" value="ECO:0007669"/>
    <property type="project" value="TreeGrafter"/>
</dbReference>
<dbReference type="Gene3D" id="3.40.50.620">
    <property type="entry name" value="HUPs"/>
    <property type="match status" value="1"/>
</dbReference>
<dbReference type="InterPro" id="IPR014729">
    <property type="entry name" value="Rossmann-like_a/b/a_fold"/>
</dbReference>
<dbReference type="EMBL" id="BMXR01000007">
    <property type="protein sequence ID" value="GGX61050.1"/>
    <property type="molecule type" value="Genomic_DNA"/>
</dbReference>
<sequence length="463" mass="53739">MTHLVWFRNDCRILDHAALTEACKRASRNGRPVKAVFLWTPGQWERHDYGLARQYSWSRALDELNSQLARLGIELSILHADTWLEGVETLAAFARENSVTDVYFHREFGWDEVRRDQTLLEYTSRSGIGHHVFEDRVIQTPEHLLTGQQDVYRVFTPFKKRWLSLYQEAGMKAPLPAPQPVADAIMPTATVPDVDWDGDTDMPLTEHSALEQLDRFVNAMPRYRDQRDQPGTDGTSRLSAALANGAVSLRQCFQAAFTHPQASSDGVQTWVSELIWREFYLYLLYWRPELAKHQPFYPRWDAFPWSGDRDTLKHWQQGKTGVPIVDAGMRQLSESGWMHNRVRMITAMYLVKLLQIDWREGERWFARQLLDIDFASNNGGWQWCASTGVDAAPYFRIFNPYTQSERFDPNGHYIRRWLPELSGLDVRSIHNPSDAQRRTLGYTPTLVDYKTARADTLARFKQL</sequence>
<proteinExistence type="inferred from homology"/>
<evidence type="ECO:0000313" key="16">
    <source>
        <dbReference type="EMBL" id="GGX61050.1"/>
    </source>
</evidence>
<dbReference type="PROSITE" id="PS51645">
    <property type="entry name" value="PHR_CRY_ALPHA_BETA"/>
    <property type="match status" value="1"/>
</dbReference>
<evidence type="ECO:0000313" key="17">
    <source>
        <dbReference type="Proteomes" id="UP000626148"/>
    </source>
</evidence>
<dbReference type="AlphaFoldDB" id="A0A918NE10"/>
<evidence type="ECO:0000256" key="13">
    <source>
        <dbReference type="PIRSR" id="PIRSR602081-2"/>
    </source>
</evidence>
<dbReference type="GO" id="GO:0003904">
    <property type="term" value="F:deoxyribodipyrimidine photo-lyase activity"/>
    <property type="evidence" value="ECO:0007669"/>
    <property type="project" value="UniProtKB-EC"/>
</dbReference>
<organism evidence="16 17">
    <name type="scientific">Saccharospirillum salsuginis</name>
    <dbReference type="NCBI Taxonomy" id="418750"/>
    <lineage>
        <taxon>Bacteria</taxon>
        <taxon>Pseudomonadati</taxon>
        <taxon>Pseudomonadota</taxon>
        <taxon>Gammaproteobacteria</taxon>
        <taxon>Oceanospirillales</taxon>
        <taxon>Saccharospirillaceae</taxon>
        <taxon>Saccharospirillum</taxon>
    </lineage>
</organism>
<accession>A0A918NE10</accession>
<dbReference type="EC" id="4.1.99.3" evidence="3"/>
<evidence type="ECO:0000256" key="7">
    <source>
        <dbReference type="ARBA" id="ARBA00022991"/>
    </source>
</evidence>
<comment type="similarity">
    <text evidence="2">Belongs to the DNA photolyase class-1 family.</text>
</comment>
<dbReference type="PANTHER" id="PTHR11455">
    <property type="entry name" value="CRYPTOCHROME"/>
    <property type="match status" value="1"/>
</dbReference>
<feature type="binding site" evidence="12">
    <location>
        <begin position="273"/>
        <end position="280"/>
    </location>
    <ligand>
        <name>FAD</name>
        <dbReference type="ChEBI" id="CHEBI:57692"/>
    </ligand>
</feature>
<evidence type="ECO:0000256" key="11">
    <source>
        <dbReference type="ARBA" id="ARBA00083107"/>
    </source>
</evidence>
<comment type="catalytic activity">
    <reaction evidence="9">
        <text>cyclobutadipyrimidine (in DNA) = 2 pyrimidine residues (in DNA).</text>
        <dbReference type="EC" id="4.1.99.3"/>
    </reaction>
</comment>
<feature type="binding site" evidence="12">
    <location>
        <position position="270"/>
    </location>
    <ligand>
        <name>FAD</name>
        <dbReference type="ChEBI" id="CHEBI:57692"/>
    </ligand>
</feature>
<keyword evidence="6 12" id="KW-0274">FAD</keyword>
<comment type="cofactor">
    <cofactor evidence="1">
        <name>(6R)-5,10-methylene-5,6,7,8-tetrahydrofolate</name>
        <dbReference type="ChEBI" id="CHEBI:15636"/>
    </cofactor>
</comment>
<reference evidence="16" key="2">
    <citation type="submission" date="2020-09" db="EMBL/GenBank/DDBJ databases">
        <authorList>
            <person name="Sun Q."/>
            <person name="Kim S."/>
        </authorList>
    </citation>
    <scope>NUCLEOTIDE SEQUENCE</scope>
    <source>
        <strain evidence="16">KCTC 22169</strain>
    </source>
</reference>
<dbReference type="PRINTS" id="PR00147">
    <property type="entry name" value="DNAPHOTLYASE"/>
</dbReference>
<keyword evidence="5 12" id="KW-0285">Flavoprotein</keyword>
<feature type="site" description="Electron transfer via tryptophanyl radical" evidence="13">
    <location>
        <position position="305"/>
    </location>
</feature>
<gene>
    <name evidence="16" type="ORF">GCM10007392_31340</name>
</gene>
<evidence type="ECO:0000256" key="14">
    <source>
        <dbReference type="RuleBase" id="RU004182"/>
    </source>
</evidence>
<evidence type="ECO:0000256" key="2">
    <source>
        <dbReference type="ARBA" id="ARBA00005862"/>
    </source>
</evidence>
<dbReference type="PANTHER" id="PTHR11455:SF9">
    <property type="entry name" value="CRYPTOCHROME CIRCADIAN CLOCK 5 ISOFORM X1"/>
    <property type="match status" value="1"/>
</dbReference>
<keyword evidence="7 14" id="KW-0157">Chromophore</keyword>
<comment type="similarity">
    <text evidence="14">Belongs to the DNA photolyase family.</text>
</comment>
<evidence type="ECO:0000256" key="1">
    <source>
        <dbReference type="ARBA" id="ARBA00001932"/>
    </source>
</evidence>
<feature type="site" description="Electron transfer via tryptophanyl radical" evidence="13">
    <location>
        <position position="381"/>
    </location>
</feature>
<dbReference type="Gene3D" id="1.25.40.80">
    <property type="match status" value="1"/>
</dbReference>
<dbReference type="PROSITE" id="PS00394">
    <property type="entry name" value="DNA_PHOTOLYASES_1_1"/>
    <property type="match status" value="1"/>
</dbReference>
<dbReference type="Gene3D" id="1.10.579.10">
    <property type="entry name" value="DNA Cyclobutane Dipyrimidine Photolyase, subunit A, domain 3"/>
    <property type="match status" value="1"/>
</dbReference>
<dbReference type="Pfam" id="PF03441">
    <property type="entry name" value="FAD_binding_7"/>
    <property type="match status" value="1"/>
</dbReference>
<evidence type="ECO:0000259" key="15">
    <source>
        <dbReference type="PROSITE" id="PS51645"/>
    </source>
</evidence>
<protein>
    <recommendedName>
        <fullName evidence="4">Deoxyribodipyrimidine photo-lyase</fullName>
        <ecNumber evidence="3">4.1.99.3</ecNumber>
    </recommendedName>
    <alternativeName>
        <fullName evidence="8">DNA photolyase</fullName>
    </alternativeName>
    <alternativeName>
        <fullName evidence="11">Photoreactivating enzyme</fullName>
    </alternativeName>
</protein>
<evidence type="ECO:0000256" key="9">
    <source>
        <dbReference type="ARBA" id="ARBA00033999"/>
    </source>
</evidence>
<dbReference type="RefSeq" id="WP_189610331.1">
    <property type="nucleotide sequence ID" value="NZ_BMXR01000007.1"/>
</dbReference>
<feature type="domain" description="Photolyase/cryptochrome alpha/beta" evidence="15">
    <location>
        <begin position="1"/>
        <end position="138"/>
    </location>
</feature>
<dbReference type="InterPro" id="IPR005101">
    <property type="entry name" value="Cryptochr/Photolyase_FAD-bd"/>
</dbReference>
<dbReference type="GO" id="GO:0000719">
    <property type="term" value="P:photoreactive repair"/>
    <property type="evidence" value="ECO:0007669"/>
    <property type="project" value="UniProtKB-ARBA"/>
</dbReference>
<dbReference type="InterPro" id="IPR002081">
    <property type="entry name" value="Cryptochrome/DNA_photolyase_1"/>
</dbReference>
<dbReference type="InterPro" id="IPR006050">
    <property type="entry name" value="DNA_photolyase_N"/>
</dbReference>
<feature type="binding site" evidence="12">
    <location>
        <position position="223"/>
    </location>
    <ligand>
        <name>FAD</name>
        <dbReference type="ChEBI" id="CHEBI:57692"/>
    </ligand>
</feature>
<evidence type="ECO:0000256" key="10">
    <source>
        <dbReference type="ARBA" id="ARBA00059220"/>
    </source>
</evidence>
<evidence type="ECO:0000256" key="3">
    <source>
        <dbReference type="ARBA" id="ARBA00013149"/>
    </source>
</evidence>
<feature type="binding site" evidence="12">
    <location>
        <begin position="371"/>
        <end position="373"/>
    </location>
    <ligand>
        <name>FAD</name>
        <dbReference type="ChEBI" id="CHEBI:57692"/>
    </ligand>
</feature>
<feature type="site" description="Electron transfer via tryptophanyl radical" evidence="13">
    <location>
        <position position="358"/>
    </location>
</feature>
<dbReference type="InterPro" id="IPR036155">
    <property type="entry name" value="Crypto/Photolyase_N_sf"/>
</dbReference>
<dbReference type="InterPro" id="IPR036134">
    <property type="entry name" value="Crypto/Photolyase_FAD-like_sf"/>
</dbReference>
<evidence type="ECO:0000256" key="4">
    <source>
        <dbReference type="ARBA" id="ARBA00014046"/>
    </source>
</evidence>
<dbReference type="FunFam" id="1.10.579.10:FF:000003">
    <property type="entry name" value="Deoxyribodipyrimidine photo-lyase"/>
    <property type="match status" value="1"/>
</dbReference>
<dbReference type="GO" id="GO:0003677">
    <property type="term" value="F:DNA binding"/>
    <property type="evidence" value="ECO:0007669"/>
    <property type="project" value="TreeGrafter"/>
</dbReference>
<dbReference type="SUPFAM" id="SSF48173">
    <property type="entry name" value="Cryptochrome/photolyase FAD-binding domain"/>
    <property type="match status" value="1"/>
</dbReference>
<comment type="caution">
    <text evidence="16">The sequence shown here is derived from an EMBL/GenBank/DDBJ whole genome shotgun (WGS) entry which is preliminary data.</text>
</comment>
<comment type="function">
    <text evidence="10">Involved in repair of UV radiation-induced DNA damage. Catalyzes the light-dependent monomerization (300-600 nm) of cyclobutyl pyrimidine dimers (in cis-syn configuration), which are formed between adjacent bases on the same DNA strand upon exposure to ultraviolet radiation.</text>
</comment>
<dbReference type="GO" id="GO:0071949">
    <property type="term" value="F:FAD binding"/>
    <property type="evidence" value="ECO:0007669"/>
    <property type="project" value="TreeGrafter"/>
</dbReference>
<evidence type="ECO:0000256" key="12">
    <source>
        <dbReference type="PIRSR" id="PIRSR602081-1"/>
    </source>
</evidence>
<reference evidence="16" key="1">
    <citation type="journal article" date="2014" name="Int. J. Syst. Evol. Microbiol.">
        <title>Complete genome sequence of Corynebacterium casei LMG S-19264T (=DSM 44701T), isolated from a smear-ripened cheese.</title>
        <authorList>
            <consortium name="US DOE Joint Genome Institute (JGI-PGF)"/>
            <person name="Walter F."/>
            <person name="Albersmeier A."/>
            <person name="Kalinowski J."/>
            <person name="Ruckert C."/>
        </authorList>
    </citation>
    <scope>NUCLEOTIDE SEQUENCE</scope>
    <source>
        <strain evidence="16">KCTC 22169</strain>
    </source>
</reference>
<feature type="binding site" evidence="12">
    <location>
        <begin position="235"/>
        <end position="239"/>
    </location>
    <ligand>
        <name>FAD</name>
        <dbReference type="ChEBI" id="CHEBI:57692"/>
    </ligand>
</feature>
<dbReference type="Proteomes" id="UP000626148">
    <property type="component" value="Unassembled WGS sequence"/>
</dbReference>
<comment type="cofactor">
    <cofactor evidence="12">
        <name>FAD</name>
        <dbReference type="ChEBI" id="CHEBI:57692"/>
    </cofactor>
    <text evidence="12">Binds 1 FAD per subunit.</text>
</comment>